<keyword evidence="6" id="KW-1185">Reference proteome</keyword>
<dbReference type="InterPro" id="IPR050693">
    <property type="entry name" value="Hsp70_NEF-Inhibitors"/>
</dbReference>
<dbReference type="Pfam" id="PF08609">
    <property type="entry name" value="Fes1"/>
    <property type="match status" value="1"/>
</dbReference>
<organism evidence="5 6">
    <name type="scientific">Puccinia striiformis</name>
    <dbReference type="NCBI Taxonomy" id="27350"/>
    <lineage>
        <taxon>Eukaryota</taxon>
        <taxon>Fungi</taxon>
        <taxon>Dikarya</taxon>
        <taxon>Basidiomycota</taxon>
        <taxon>Pucciniomycotina</taxon>
        <taxon>Pucciniomycetes</taxon>
        <taxon>Pucciniales</taxon>
        <taxon>Pucciniaceae</taxon>
        <taxon>Puccinia</taxon>
    </lineage>
</organism>
<feature type="non-terminal residue" evidence="5">
    <location>
        <position position="1"/>
    </location>
</feature>
<feature type="compositionally biased region" description="Polar residues" evidence="3">
    <location>
        <begin position="23"/>
        <end position="44"/>
    </location>
</feature>
<proteinExistence type="inferred from homology"/>
<evidence type="ECO:0000313" key="6">
    <source>
        <dbReference type="Proteomes" id="UP000239156"/>
    </source>
</evidence>
<feature type="non-terminal residue" evidence="5">
    <location>
        <position position="376"/>
    </location>
</feature>
<comment type="similarity">
    <text evidence="1">Belongs to the FES1 family.</text>
</comment>
<dbReference type="SUPFAM" id="SSF48371">
    <property type="entry name" value="ARM repeat"/>
    <property type="match status" value="1"/>
</dbReference>
<feature type="domain" description="Nucleotide exchange factor Fes1" evidence="4">
    <location>
        <begin position="35"/>
        <end position="103"/>
    </location>
</feature>
<dbReference type="VEuPathDB" id="FungiDB:PSHT_11481"/>
<protein>
    <recommendedName>
        <fullName evidence="4">Nucleotide exchange factor Fes1 domain-containing protein</fullName>
    </recommendedName>
</protein>
<dbReference type="GO" id="GO:0000774">
    <property type="term" value="F:adenyl-nucleotide exchange factor activity"/>
    <property type="evidence" value="ECO:0007669"/>
    <property type="project" value="TreeGrafter"/>
</dbReference>
<accession>A0A2S4V820</accession>
<comment type="caution">
    <text evidence="5">The sequence shown here is derived from an EMBL/GenBank/DDBJ whole genome shotgun (WGS) entry which is preliminary data.</text>
</comment>
<gene>
    <name evidence="5" type="ORF">PSTT_09546</name>
</gene>
<evidence type="ECO:0000256" key="3">
    <source>
        <dbReference type="SAM" id="MobiDB-lite"/>
    </source>
</evidence>
<dbReference type="InterPro" id="IPR016024">
    <property type="entry name" value="ARM-type_fold"/>
</dbReference>
<evidence type="ECO:0000259" key="4">
    <source>
        <dbReference type="Pfam" id="PF08609"/>
    </source>
</evidence>
<keyword evidence="2" id="KW-0677">Repeat</keyword>
<dbReference type="PANTHER" id="PTHR19316:SF18">
    <property type="entry name" value="HSP70-BINDING PROTEIN 1"/>
    <property type="match status" value="1"/>
</dbReference>
<feature type="region of interest" description="Disordered" evidence="3">
    <location>
        <begin position="1"/>
        <end position="45"/>
    </location>
</feature>
<feature type="compositionally biased region" description="Low complexity" evidence="3">
    <location>
        <begin position="1"/>
        <end position="15"/>
    </location>
</feature>
<dbReference type="GO" id="GO:0005783">
    <property type="term" value="C:endoplasmic reticulum"/>
    <property type="evidence" value="ECO:0007669"/>
    <property type="project" value="TreeGrafter"/>
</dbReference>
<dbReference type="Proteomes" id="UP000239156">
    <property type="component" value="Unassembled WGS sequence"/>
</dbReference>
<evidence type="ECO:0000256" key="1">
    <source>
        <dbReference type="ARBA" id="ARBA00011045"/>
    </source>
</evidence>
<name>A0A2S4V820_9BASI</name>
<dbReference type="InterPro" id="IPR011989">
    <property type="entry name" value="ARM-like"/>
</dbReference>
<evidence type="ECO:0000313" key="5">
    <source>
        <dbReference type="EMBL" id="POW05605.1"/>
    </source>
</evidence>
<dbReference type="AlphaFoldDB" id="A0A2S4V820"/>
<dbReference type="EMBL" id="PKSL01000096">
    <property type="protein sequence ID" value="POW05605.1"/>
    <property type="molecule type" value="Genomic_DNA"/>
</dbReference>
<evidence type="ECO:0000256" key="2">
    <source>
        <dbReference type="ARBA" id="ARBA00022737"/>
    </source>
</evidence>
<reference evidence="5" key="1">
    <citation type="submission" date="2017-12" db="EMBL/GenBank/DDBJ databases">
        <title>Gene loss provides genomic basis for host adaptation in cereal stripe rust fungi.</title>
        <authorList>
            <person name="Xia C."/>
        </authorList>
    </citation>
    <scope>NUCLEOTIDE SEQUENCE [LARGE SCALE GENOMIC DNA]</scope>
    <source>
        <strain evidence="5">93-210</strain>
    </source>
</reference>
<dbReference type="VEuPathDB" id="FungiDB:PSTT_09546"/>
<sequence>KHQHTSTQSQTRSSTAIGPVVSSDPTPLTITYNPHQPSQASVPSTHKKLDTGVLDAILGRTDAVRMREAISIFEDPKKSIHERCNAGEELEDLIQDLDNANDMEVLGIWPKLMTLMESNTSGGNSKDDDLIKFHACWICGTAVQNNPEISNCGESFHRAVQKKRQKGGMGSVMLCDDRASPVFLKKEPLPAILEILSQGSEATQAKAMYCLSSTLKHAPSETGVIQKFSEAHGWEVLHDCLRGPSMILRRKTVFLINTLLLEESLDLHELRSSGLLNTLITSLSPSRSIPAGKDGDISAQDEDYVEKVLRTITTILINASTRPNQILLEDEKNVVKEVLKEMKLDSTSLKQLIESSGIGESEWSEAIATLAPFSLE</sequence>
<dbReference type="Gene3D" id="1.25.10.10">
    <property type="entry name" value="Leucine-rich Repeat Variant"/>
    <property type="match status" value="2"/>
</dbReference>
<dbReference type="InterPro" id="IPR013918">
    <property type="entry name" value="Nucleotide_exch_fac_Fes1"/>
</dbReference>
<dbReference type="PANTHER" id="PTHR19316">
    <property type="entry name" value="PROTEIN FOLDING REGULATOR"/>
    <property type="match status" value="1"/>
</dbReference>